<proteinExistence type="predicted"/>
<evidence type="ECO:0000313" key="1">
    <source>
        <dbReference type="EMBL" id="KKK49769.1"/>
    </source>
</evidence>
<organism evidence="1">
    <name type="scientific">marine sediment metagenome</name>
    <dbReference type="NCBI Taxonomy" id="412755"/>
    <lineage>
        <taxon>unclassified sequences</taxon>
        <taxon>metagenomes</taxon>
        <taxon>ecological metagenomes</taxon>
    </lineage>
</organism>
<feature type="non-terminal residue" evidence="1">
    <location>
        <position position="274"/>
    </location>
</feature>
<protein>
    <recommendedName>
        <fullName evidence="2">DUF5131 family protein</fullName>
    </recommendedName>
</protein>
<sequence>MGESTNIPYCHHTFSPWKSCTKVSPGCDNCYAESMAKRMWGGRAFADIRVHPERLDQVRKFKPIEEADGSLRPRLVFVNSMSDIFHEEVPDAFRDQVFDAIEDTPLTVFQCLTKRAHVMRKYIGARFKGRSVPDNIWLGPSVEDNRVKGRLRITRALKDDVGDFTAFASVEPIIDPTGSAGATLSGDASVLPKYIALQTVTAGSSVTLDDTIACVDINDVELLMRLYHTTAGSSEQQDAEFLQPYEWGIYEPDASSAGYYPVIDIANQDGTNGA</sequence>
<name>A0A0F8Y6G2_9ZZZZ</name>
<reference evidence="1" key="1">
    <citation type="journal article" date="2015" name="Nature">
        <title>Complex archaea that bridge the gap between prokaryotes and eukaryotes.</title>
        <authorList>
            <person name="Spang A."/>
            <person name="Saw J.H."/>
            <person name="Jorgensen S.L."/>
            <person name="Zaremba-Niedzwiedzka K."/>
            <person name="Martijn J."/>
            <person name="Lind A.E."/>
            <person name="van Eijk R."/>
            <person name="Schleper C."/>
            <person name="Guy L."/>
            <person name="Ettema T.J."/>
        </authorList>
    </citation>
    <scope>NUCLEOTIDE SEQUENCE</scope>
</reference>
<accession>A0A0F8Y6G2</accession>
<dbReference type="InterPro" id="IPR011101">
    <property type="entry name" value="DUF5131"/>
</dbReference>
<gene>
    <name evidence="1" type="ORF">LCGC14_3131720</name>
</gene>
<dbReference type="EMBL" id="LAZR01068366">
    <property type="protein sequence ID" value="KKK49769.1"/>
    <property type="molecule type" value="Genomic_DNA"/>
</dbReference>
<comment type="caution">
    <text evidence="1">The sequence shown here is derived from an EMBL/GenBank/DDBJ whole genome shotgun (WGS) entry which is preliminary data.</text>
</comment>
<dbReference type="AlphaFoldDB" id="A0A0F8Y6G2"/>
<evidence type="ECO:0008006" key="2">
    <source>
        <dbReference type="Google" id="ProtNLM"/>
    </source>
</evidence>
<dbReference type="Pfam" id="PF07505">
    <property type="entry name" value="DUF5131"/>
    <property type="match status" value="1"/>
</dbReference>